<protein>
    <submittedName>
        <fullName evidence="1">Uncharacterized protein</fullName>
    </submittedName>
</protein>
<gene>
    <name evidence="1" type="ORF">SAMN02745781_01509</name>
</gene>
<dbReference type="Proteomes" id="UP000184159">
    <property type="component" value="Unassembled WGS sequence"/>
</dbReference>
<evidence type="ECO:0000313" key="2">
    <source>
        <dbReference type="Proteomes" id="UP000184159"/>
    </source>
</evidence>
<dbReference type="RefSeq" id="WP_072957553.1">
    <property type="nucleotide sequence ID" value="NZ_FQUH01000006.1"/>
</dbReference>
<sequence>MNFEERKIAKQEFEKKLTLLLSDIRSALGEGAAKEVLQANFAEELKLQHTKKAGSPLAIDEKGLKSWLIKHLSPDFYLYSEVSGTHLITENQVYADFVAYPRKHLIDAGFVPKPFGIEVKHIDPELQFVKKTSRLLWQTVTYNQSEFTLSRKGKTRVFRLPYSVIFTNLSFDQDFSFVSKIDHNLVSHSEAWRGMKHLANHANVAELNVRGNLREPRLFFIHFASGTYFSWGYDNTGKRFYKVTNSDLAKKVRVGSF</sequence>
<dbReference type="EMBL" id="FQUH01000006">
    <property type="protein sequence ID" value="SHF14110.1"/>
    <property type="molecule type" value="Genomic_DNA"/>
</dbReference>
<reference evidence="2" key="1">
    <citation type="submission" date="2016-11" db="EMBL/GenBank/DDBJ databases">
        <authorList>
            <person name="Varghese N."/>
            <person name="Submissions S."/>
        </authorList>
    </citation>
    <scope>NUCLEOTIDE SEQUENCE [LARGE SCALE GENOMIC DNA]</scope>
    <source>
        <strain evidence="2">DSM 21264</strain>
    </source>
</reference>
<accession>A0A1M4Z7W1</accession>
<name>A0A1M4Z7W1_VIBGA</name>
<proteinExistence type="predicted"/>
<organism evidence="1 2">
    <name type="scientific">Vibrio gazogenes DSM 21264 = NBRC 103151</name>
    <dbReference type="NCBI Taxonomy" id="1123492"/>
    <lineage>
        <taxon>Bacteria</taxon>
        <taxon>Pseudomonadati</taxon>
        <taxon>Pseudomonadota</taxon>
        <taxon>Gammaproteobacteria</taxon>
        <taxon>Vibrionales</taxon>
        <taxon>Vibrionaceae</taxon>
        <taxon>Vibrio</taxon>
    </lineage>
</organism>
<keyword evidence="2" id="KW-1185">Reference proteome</keyword>
<evidence type="ECO:0000313" key="1">
    <source>
        <dbReference type="EMBL" id="SHF14110.1"/>
    </source>
</evidence>
<dbReference type="AlphaFoldDB" id="A0A1M4Z7W1"/>